<keyword evidence="3" id="KW-1185">Reference proteome</keyword>
<gene>
    <name evidence="2" type="ORF">CMUS01_12633</name>
</gene>
<accession>A0A8H6JKU8</accession>
<protein>
    <submittedName>
        <fullName evidence="2">Uncharacterized protein</fullName>
    </submittedName>
</protein>
<comment type="caution">
    <text evidence="2">The sequence shown here is derived from an EMBL/GenBank/DDBJ whole genome shotgun (WGS) entry which is preliminary data.</text>
</comment>
<feature type="region of interest" description="Disordered" evidence="1">
    <location>
        <begin position="60"/>
        <end position="153"/>
    </location>
</feature>
<dbReference type="Proteomes" id="UP000639643">
    <property type="component" value="Unassembled WGS sequence"/>
</dbReference>
<organism evidence="2 3">
    <name type="scientific">Colletotrichum musicola</name>
    <dbReference type="NCBI Taxonomy" id="2175873"/>
    <lineage>
        <taxon>Eukaryota</taxon>
        <taxon>Fungi</taxon>
        <taxon>Dikarya</taxon>
        <taxon>Ascomycota</taxon>
        <taxon>Pezizomycotina</taxon>
        <taxon>Sordariomycetes</taxon>
        <taxon>Hypocreomycetidae</taxon>
        <taxon>Glomerellales</taxon>
        <taxon>Glomerellaceae</taxon>
        <taxon>Colletotrichum</taxon>
        <taxon>Colletotrichum orchidearum species complex</taxon>
    </lineage>
</organism>
<dbReference type="OrthoDB" id="5092935at2759"/>
<dbReference type="AlphaFoldDB" id="A0A8H6JKU8"/>
<evidence type="ECO:0000313" key="2">
    <source>
        <dbReference type="EMBL" id="KAF6814455.1"/>
    </source>
</evidence>
<evidence type="ECO:0000256" key="1">
    <source>
        <dbReference type="SAM" id="MobiDB-lite"/>
    </source>
</evidence>
<proteinExistence type="predicted"/>
<name>A0A8H6JKU8_9PEZI</name>
<sequence>MEYSIPCCHKIYKKLIDSSSFSKWDVYPRWRLRETTSQDPYRQILDLKIARAFCSRPRNTVDVVPSRLAIPNDNKTKEQPRGQPAGQPPPGRQRRQLPGSRNKTTATRTRSGQSSSQPNLSQRQTRSQAVLGTGKTTSLRMSGRQLQPSIRRR</sequence>
<dbReference type="EMBL" id="WIGM01000729">
    <property type="protein sequence ID" value="KAF6814455.1"/>
    <property type="molecule type" value="Genomic_DNA"/>
</dbReference>
<feature type="compositionally biased region" description="Polar residues" evidence="1">
    <location>
        <begin position="101"/>
        <end position="153"/>
    </location>
</feature>
<reference evidence="2" key="1">
    <citation type="journal article" date="2020" name="Phytopathology">
        <title>Genome Sequence Resources of Colletotrichum truncatum, C. plurivorum, C. musicola, and C. sojae: Four Species Pathogenic to Soybean (Glycine max).</title>
        <authorList>
            <person name="Rogerio F."/>
            <person name="Boufleur T.R."/>
            <person name="Ciampi-Guillardi M."/>
            <person name="Sukno S.A."/>
            <person name="Thon M.R."/>
            <person name="Massola Junior N.S."/>
            <person name="Baroncelli R."/>
        </authorList>
    </citation>
    <scope>NUCLEOTIDE SEQUENCE</scope>
    <source>
        <strain evidence="2">LFN0074</strain>
    </source>
</reference>
<evidence type="ECO:0000313" key="3">
    <source>
        <dbReference type="Proteomes" id="UP000639643"/>
    </source>
</evidence>